<dbReference type="Gene3D" id="1.10.287.470">
    <property type="entry name" value="Helix hairpin bin"/>
    <property type="match status" value="1"/>
</dbReference>
<dbReference type="InterPro" id="IPR058637">
    <property type="entry name" value="YknX-like_C"/>
</dbReference>
<dbReference type="Gene3D" id="2.40.50.100">
    <property type="match status" value="1"/>
</dbReference>
<comment type="similarity">
    <text evidence="2">Belongs to the membrane fusion protein (MFP) (TC 8.A.1) family.</text>
</comment>
<evidence type="ECO:0000313" key="7">
    <source>
        <dbReference type="EMBL" id="QEX18206.1"/>
    </source>
</evidence>
<evidence type="ECO:0000259" key="3">
    <source>
        <dbReference type="Pfam" id="PF25876"/>
    </source>
</evidence>
<reference evidence="7 8" key="1">
    <citation type="submission" date="2019-08" db="EMBL/GenBank/DDBJ databases">
        <title>Hyperibacter terrae gen. nov., sp. nov. and Hyperibacter viscosus sp. nov., two new members in the family Rhodospirillaceae isolated from the rhizosphere of Hypericum perforatum.</title>
        <authorList>
            <person name="Noviana Z."/>
        </authorList>
    </citation>
    <scope>NUCLEOTIDE SEQUENCE [LARGE SCALE GENOMIC DNA]</scope>
    <source>
        <strain evidence="7 8">R5913</strain>
    </source>
</reference>
<accession>A0A5J6MTJ8</accession>
<dbReference type="Proteomes" id="UP000326202">
    <property type="component" value="Chromosome"/>
</dbReference>
<proteinExistence type="inferred from homology"/>
<dbReference type="SUPFAM" id="SSF111369">
    <property type="entry name" value="HlyD-like secretion proteins"/>
    <property type="match status" value="1"/>
</dbReference>
<keyword evidence="8" id="KW-1185">Reference proteome</keyword>
<dbReference type="AlphaFoldDB" id="A0A5J6MTJ8"/>
<dbReference type="Pfam" id="PF25989">
    <property type="entry name" value="YknX_C"/>
    <property type="match status" value="1"/>
</dbReference>
<gene>
    <name evidence="7" type="ORF">FRZ44_35100</name>
</gene>
<feature type="domain" description="Multidrug resistance protein MdtA-like alpha-helical hairpin" evidence="3">
    <location>
        <begin position="111"/>
        <end position="181"/>
    </location>
</feature>
<feature type="domain" description="Multidrug resistance protein MdtA-like beta-barrel" evidence="5">
    <location>
        <begin position="217"/>
        <end position="303"/>
    </location>
</feature>
<protein>
    <submittedName>
        <fullName evidence="7">Hemolysin D</fullName>
    </submittedName>
</protein>
<feature type="domain" description="YknX-like C-terminal permuted SH3-like" evidence="6">
    <location>
        <begin position="309"/>
        <end position="376"/>
    </location>
</feature>
<evidence type="ECO:0000259" key="5">
    <source>
        <dbReference type="Pfam" id="PF25944"/>
    </source>
</evidence>
<dbReference type="Pfam" id="PF25876">
    <property type="entry name" value="HH_MFP_RND"/>
    <property type="match status" value="1"/>
</dbReference>
<dbReference type="GO" id="GO:0046677">
    <property type="term" value="P:response to antibiotic"/>
    <property type="evidence" value="ECO:0007669"/>
    <property type="project" value="TreeGrafter"/>
</dbReference>
<dbReference type="GO" id="GO:0022857">
    <property type="term" value="F:transmembrane transporter activity"/>
    <property type="evidence" value="ECO:0007669"/>
    <property type="project" value="InterPro"/>
</dbReference>
<dbReference type="PANTHER" id="PTHR30158">
    <property type="entry name" value="ACRA/E-RELATED COMPONENT OF DRUG EFFLUX TRANSPORTER"/>
    <property type="match status" value="1"/>
</dbReference>
<dbReference type="GO" id="GO:0005886">
    <property type="term" value="C:plasma membrane"/>
    <property type="evidence" value="ECO:0007669"/>
    <property type="project" value="TreeGrafter"/>
</dbReference>
<evidence type="ECO:0000313" key="8">
    <source>
        <dbReference type="Proteomes" id="UP000326202"/>
    </source>
</evidence>
<dbReference type="FunFam" id="2.40.420.20:FF:000001">
    <property type="entry name" value="Efflux RND transporter periplasmic adaptor subunit"/>
    <property type="match status" value="1"/>
</dbReference>
<evidence type="ECO:0000259" key="4">
    <source>
        <dbReference type="Pfam" id="PF25917"/>
    </source>
</evidence>
<evidence type="ECO:0000259" key="6">
    <source>
        <dbReference type="Pfam" id="PF25989"/>
    </source>
</evidence>
<dbReference type="Pfam" id="PF25917">
    <property type="entry name" value="BSH_RND"/>
    <property type="match status" value="1"/>
</dbReference>
<dbReference type="Gene3D" id="2.40.420.20">
    <property type="match status" value="1"/>
</dbReference>
<dbReference type="KEGG" id="htq:FRZ44_35100"/>
<evidence type="ECO:0000256" key="1">
    <source>
        <dbReference type="ARBA" id="ARBA00004196"/>
    </source>
</evidence>
<dbReference type="RefSeq" id="WP_151178392.1">
    <property type="nucleotide sequence ID" value="NZ_CP042906.1"/>
</dbReference>
<dbReference type="Pfam" id="PF25944">
    <property type="entry name" value="Beta-barrel_RND"/>
    <property type="match status" value="1"/>
</dbReference>
<evidence type="ECO:0000256" key="2">
    <source>
        <dbReference type="ARBA" id="ARBA00009477"/>
    </source>
</evidence>
<name>A0A5J6MTJ8_9PROT</name>
<dbReference type="InterPro" id="IPR006143">
    <property type="entry name" value="RND_pump_MFP"/>
</dbReference>
<dbReference type="InterPro" id="IPR058624">
    <property type="entry name" value="MdtA-like_HH"/>
</dbReference>
<dbReference type="Gene3D" id="2.40.30.170">
    <property type="match status" value="1"/>
</dbReference>
<feature type="domain" description="Multidrug resistance protein MdtA-like barrel-sandwich hybrid" evidence="4">
    <location>
        <begin position="72"/>
        <end position="205"/>
    </location>
</feature>
<sequence>MREARGLSGGYRIKAATGSLVLAAVLLVSACGEKQQAQQTPPAPPAVGVMAVTSKPINPSTGFTGRVQAIDKVDLLARINGFLDKRLFQEGQHVNVGDLLFVIEQPPYQAQLDQKAAELDSAEAAQKNTAVQLARAQQLVKTNNIPQATLDQRQAEDTMARSQILEAKAALEQAQINFAYTEIKAPISGRIGQSTFTVGSYLTPQSGTLATIVSQDPIYVTFPVAQRIVTDYRRQHPEPGATDAIAVKLKLADNSDYNHIGKIDFINVEVDRGTDTVLVRAVFDNPDGVLVDGQFVNVAVETGEGRMGLSIPQTAIQLDQAGAYVFVIDADNKAEMRRIKIEAGSGGESTVLEGLKEGEKIVVDGIQKVRPGQPVTPTDVQPAIKS</sequence>
<dbReference type="InterPro" id="IPR058626">
    <property type="entry name" value="MdtA-like_b-barrel"/>
</dbReference>
<dbReference type="PROSITE" id="PS51257">
    <property type="entry name" value="PROKAR_LIPOPROTEIN"/>
    <property type="match status" value="1"/>
</dbReference>
<dbReference type="EMBL" id="CP042906">
    <property type="protein sequence ID" value="QEX18206.1"/>
    <property type="molecule type" value="Genomic_DNA"/>
</dbReference>
<organism evidence="7 8">
    <name type="scientific">Hypericibacter terrae</name>
    <dbReference type="NCBI Taxonomy" id="2602015"/>
    <lineage>
        <taxon>Bacteria</taxon>
        <taxon>Pseudomonadati</taxon>
        <taxon>Pseudomonadota</taxon>
        <taxon>Alphaproteobacteria</taxon>
        <taxon>Rhodospirillales</taxon>
        <taxon>Dongiaceae</taxon>
        <taxon>Hypericibacter</taxon>
    </lineage>
</organism>
<dbReference type="GO" id="GO:0030313">
    <property type="term" value="C:cell envelope"/>
    <property type="evidence" value="ECO:0007669"/>
    <property type="project" value="UniProtKB-SubCell"/>
</dbReference>
<dbReference type="InterPro" id="IPR058625">
    <property type="entry name" value="MdtA-like_BSH"/>
</dbReference>
<dbReference type="NCBIfam" id="TIGR01730">
    <property type="entry name" value="RND_mfp"/>
    <property type="match status" value="1"/>
</dbReference>
<comment type="subcellular location">
    <subcellularLocation>
        <location evidence="1">Cell envelope</location>
    </subcellularLocation>
</comment>
<dbReference type="OrthoDB" id="9816569at2"/>
<dbReference type="PANTHER" id="PTHR30158:SF3">
    <property type="entry name" value="MULTIDRUG EFFLUX PUMP SUBUNIT ACRA-RELATED"/>
    <property type="match status" value="1"/>
</dbReference>